<keyword evidence="8" id="KW-0934">Plastid</keyword>
<evidence type="ECO:0000259" key="7">
    <source>
        <dbReference type="Pfam" id="PF01578"/>
    </source>
</evidence>
<dbReference type="GO" id="GO:0017004">
    <property type="term" value="P:cytochrome complex assembly"/>
    <property type="evidence" value="ECO:0007669"/>
    <property type="project" value="UniProtKB-UniRule"/>
</dbReference>
<dbReference type="PANTHER" id="PTHR30071">
    <property type="entry name" value="HEME EXPORTER PROTEIN C"/>
    <property type="match status" value="1"/>
</dbReference>
<comment type="function">
    <text evidence="6">Required during biogenesis of c-type cytochromes (cytochrome c6 and cytochrome f) at the step of heme attachment.</text>
</comment>
<feature type="transmembrane region" description="Helical" evidence="6">
    <location>
        <begin position="97"/>
        <end position="119"/>
    </location>
</feature>
<feature type="transmembrane region" description="Helical" evidence="6">
    <location>
        <begin position="69"/>
        <end position="88"/>
    </location>
</feature>
<evidence type="ECO:0000256" key="4">
    <source>
        <dbReference type="ARBA" id="ARBA00022989"/>
    </source>
</evidence>
<comment type="subunit">
    <text evidence="6">May interact with Ccs1.</text>
</comment>
<organism evidence="8">
    <name type="scientific">Anthoceros punctatus</name>
    <name type="common">Hornwort</name>
    <dbReference type="NCBI Taxonomy" id="3234"/>
    <lineage>
        <taxon>Eukaryota</taxon>
        <taxon>Viridiplantae</taxon>
        <taxon>Streptophyta</taxon>
        <taxon>Embryophyta</taxon>
        <taxon>Anthocerotophyta</taxon>
        <taxon>Anthocerotopsida</taxon>
        <taxon>Anthocerotidae</taxon>
        <taxon>Anthocerotales</taxon>
        <taxon>Anthocerotaceae</taxon>
        <taxon>Anthoceros</taxon>
    </lineage>
</organism>
<reference evidence="8" key="2">
    <citation type="journal article" date="2020" name="Nat. Plants">
        <title>Anthoceros genomes illuminate the origin of land plants and the unique biology of hornworts.</title>
        <authorList>
            <person name="Li F.W."/>
            <person name="Nishiyama T."/>
            <person name="Waller M."/>
            <person name="Frangedakis E."/>
            <person name="Keller J."/>
            <person name="Li Z."/>
            <person name="Fernandez-Pozo N."/>
            <person name="Barker M.S."/>
            <person name="Bennett T."/>
            <person name="Blazquez M.A."/>
            <person name="Cheng S."/>
            <person name="Cuming A.C."/>
            <person name="de Vries J."/>
            <person name="de Vries S."/>
            <person name="Delaux P.M."/>
            <person name="Diop I.S."/>
            <person name="Harrison C.J."/>
            <person name="Hauser D."/>
            <person name="Hernandez-Garcia J."/>
            <person name="Kirbis A."/>
            <person name="Meeks J.C."/>
            <person name="Monte I."/>
            <person name="Mutte S.K."/>
            <person name="Neubauer A."/>
            <person name="Quandt D."/>
            <person name="Robison T."/>
            <person name="Shimamura M."/>
            <person name="Rensing S.A."/>
            <person name="Villarreal J.C."/>
            <person name="Weijers D."/>
            <person name="Wicke S."/>
            <person name="Wong G.K."/>
            <person name="Sakakibara K."/>
            <person name="Szovenyi P."/>
        </authorList>
    </citation>
    <scope>NUCLEOTIDE SEQUENCE</scope>
</reference>
<keyword evidence="4 6" id="KW-1133">Transmembrane helix</keyword>
<comment type="subcellular location">
    <subcellularLocation>
        <location evidence="1">Membrane</location>
        <topology evidence="1">Multi-pass membrane protein</topology>
    </subcellularLocation>
    <subcellularLocation>
        <location evidence="6">Plastid</location>
        <location evidence="6">Chloroplast thylakoid membrane</location>
        <topology evidence="6">Multi-pass membrane protein</topology>
    </subcellularLocation>
</comment>
<gene>
    <name evidence="6 8" type="primary">ccsA</name>
</gene>
<dbReference type="NCBIfam" id="TIGR03144">
    <property type="entry name" value="cytochr_II_ccsB"/>
    <property type="match status" value="1"/>
</dbReference>
<evidence type="ECO:0000256" key="5">
    <source>
        <dbReference type="ARBA" id="ARBA00023136"/>
    </source>
</evidence>
<feature type="transmembrane region" description="Helical" evidence="6">
    <location>
        <begin position="242"/>
        <end position="265"/>
    </location>
</feature>
<evidence type="ECO:0000256" key="6">
    <source>
        <dbReference type="HAMAP-Rule" id="MF_01391"/>
    </source>
</evidence>
<keyword evidence="2 6" id="KW-0812">Transmembrane</keyword>
<accession>A0A6M8ASR1</accession>
<evidence type="ECO:0000256" key="3">
    <source>
        <dbReference type="ARBA" id="ARBA00022748"/>
    </source>
</evidence>
<dbReference type="EMBL" id="MN544310">
    <property type="protein sequence ID" value="QKD76469.1"/>
    <property type="molecule type" value="Genomic_DNA"/>
</dbReference>
<dbReference type="GO" id="GO:0005886">
    <property type="term" value="C:plasma membrane"/>
    <property type="evidence" value="ECO:0007669"/>
    <property type="project" value="TreeGrafter"/>
</dbReference>
<sequence>MILINLEHILAHIPFFLPFLATLVFWGRIVCIDNKKIGSLGNKSIIIAYICITGLLLTCRFHPRHLLLSNLYESFMFLSWSFCLIHIVSEIGSKNDWLGIIIVLIAMLTHGFATVGLPIEMQQSTVLVPASQSHWLIMHVSMMIPSYATLLCGFLLVIALSITTLNKKKNFPILKFNVNSFIWSLILEKKFDLGGSGGDISSRNSSSGNGSDNDSNNNNKKTFHSLSIDCRKLQLTQQLDYWSYRIISLGSLFLTIGILSGAVWVNEAWGSYWSWDPKETWALITWLLSAIHIHIRMIRGWQGEKPAIIASSGSSIVWFRYLGVNSPEKGLHSYGWLN</sequence>
<dbReference type="InterPro" id="IPR045062">
    <property type="entry name" value="Cyt_c_biogenesis_CcsA/CcmC"/>
</dbReference>
<evidence type="ECO:0000256" key="1">
    <source>
        <dbReference type="ARBA" id="ARBA00004141"/>
    </source>
</evidence>
<keyword evidence="5 6" id="KW-0472">Membrane</keyword>
<keyword evidence="6" id="KW-0793">Thylakoid</keyword>
<reference evidence="8" key="1">
    <citation type="submission" date="2019-10" db="EMBL/GenBank/DDBJ databases">
        <authorList>
            <person name="Robison T.A."/>
            <person name="Li F.-W."/>
        </authorList>
    </citation>
    <scope>NUCLEOTIDE SEQUENCE</scope>
</reference>
<feature type="domain" description="Cytochrome c assembly protein" evidence="7">
    <location>
        <begin position="68"/>
        <end position="332"/>
    </location>
</feature>
<comment type="similarity">
    <text evidence="6">Belongs to the CcmF/CycK/Ccl1/NrfE/CcsA family.</text>
</comment>
<evidence type="ECO:0000256" key="2">
    <source>
        <dbReference type="ARBA" id="ARBA00022692"/>
    </source>
</evidence>
<dbReference type="GO" id="GO:0009535">
    <property type="term" value="C:chloroplast thylakoid membrane"/>
    <property type="evidence" value="ECO:0007669"/>
    <property type="project" value="UniProtKB-SubCell"/>
</dbReference>
<geneLocation type="chloroplast" evidence="8"/>
<feature type="transmembrane region" description="Helical" evidence="6">
    <location>
        <begin position="144"/>
        <end position="165"/>
    </location>
</feature>
<dbReference type="RefSeq" id="YP_009863014.1">
    <property type="nucleotide sequence ID" value="NC_049001.1"/>
</dbReference>
<feature type="transmembrane region" description="Helical" evidence="6">
    <location>
        <begin position="280"/>
        <end position="298"/>
    </location>
</feature>
<dbReference type="HAMAP" id="MF_01391">
    <property type="entry name" value="CytC_CcsA"/>
    <property type="match status" value="1"/>
</dbReference>
<protein>
    <recommendedName>
        <fullName evidence="6">Cytochrome c biogenesis protein CcsA</fullName>
    </recommendedName>
</protein>
<dbReference type="GO" id="GO:0020037">
    <property type="term" value="F:heme binding"/>
    <property type="evidence" value="ECO:0007669"/>
    <property type="project" value="InterPro"/>
</dbReference>
<evidence type="ECO:0000313" key="8">
    <source>
        <dbReference type="EMBL" id="QKD76469.1"/>
    </source>
</evidence>
<dbReference type="AlphaFoldDB" id="A0A6M8ASR1"/>
<dbReference type="InterPro" id="IPR017562">
    <property type="entry name" value="Cyt_c_biogenesis_CcsA"/>
</dbReference>
<dbReference type="InterPro" id="IPR002541">
    <property type="entry name" value="Cyt_c_assembly"/>
</dbReference>
<dbReference type="GeneID" id="55751242"/>
<name>A0A6M8ASR1_ANTPU</name>
<dbReference type="Pfam" id="PF01578">
    <property type="entry name" value="Cytochrom_C_asm"/>
    <property type="match status" value="1"/>
</dbReference>
<feature type="transmembrane region" description="Helical" evidence="6">
    <location>
        <begin position="44"/>
        <end position="63"/>
    </location>
</feature>
<feature type="transmembrane region" description="Helical" evidence="6">
    <location>
        <begin position="12"/>
        <end position="32"/>
    </location>
</feature>
<keyword evidence="8" id="KW-0150">Chloroplast</keyword>
<proteinExistence type="inferred from homology"/>
<keyword evidence="3 6" id="KW-0201">Cytochrome c-type biogenesis</keyword>
<dbReference type="PANTHER" id="PTHR30071:SF1">
    <property type="entry name" value="CYTOCHROME B_B6 PROTEIN-RELATED"/>
    <property type="match status" value="1"/>
</dbReference>